<protein>
    <submittedName>
        <fullName evidence="2">Uncharacterized protein</fullName>
    </submittedName>
</protein>
<dbReference type="AlphaFoldDB" id="A0AAD4NFX0"/>
<evidence type="ECO:0000313" key="3">
    <source>
        <dbReference type="Proteomes" id="UP001201812"/>
    </source>
</evidence>
<gene>
    <name evidence="2" type="ORF">DdX_01594</name>
</gene>
<organism evidence="2 3">
    <name type="scientific">Ditylenchus destructor</name>
    <dbReference type="NCBI Taxonomy" id="166010"/>
    <lineage>
        <taxon>Eukaryota</taxon>
        <taxon>Metazoa</taxon>
        <taxon>Ecdysozoa</taxon>
        <taxon>Nematoda</taxon>
        <taxon>Chromadorea</taxon>
        <taxon>Rhabditida</taxon>
        <taxon>Tylenchina</taxon>
        <taxon>Tylenchomorpha</taxon>
        <taxon>Sphaerularioidea</taxon>
        <taxon>Anguinidae</taxon>
        <taxon>Anguininae</taxon>
        <taxon>Ditylenchus</taxon>
    </lineage>
</organism>
<evidence type="ECO:0000256" key="1">
    <source>
        <dbReference type="SAM" id="MobiDB-lite"/>
    </source>
</evidence>
<name>A0AAD4NFX0_9BILA</name>
<comment type="caution">
    <text evidence="2">The sequence shown here is derived from an EMBL/GenBank/DDBJ whole genome shotgun (WGS) entry which is preliminary data.</text>
</comment>
<reference evidence="2" key="1">
    <citation type="submission" date="2022-01" db="EMBL/GenBank/DDBJ databases">
        <title>Genome Sequence Resource for Two Populations of Ditylenchus destructor, the Migratory Endoparasitic Phytonematode.</title>
        <authorList>
            <person name="Zhang H."/>
            <person name="Lin R."/>
            <person name="Xie B."/>
        </authorList>
    </citation>
    <scope>NUCLEOTIDE SEQUENCE</scope>
    <source>
        <strain evidence="2">BazhouSP</strain>
    </source>
</reference>
<proteinExistence type="predicted"/>
<accession>A0AAD4NFX0</accession>
<feature type="compositionally biased region" description="Polar residues" evidence="1">
    <location>
        <begin position="174"/>
        <end position="184"/>
    </location>
</feature>
<feature type="compositionally biased region" description="Basic and acidic residues" evidence="1">
    <location>
        <begin position="192"/>
        <end position="205"/>
    </location>
</feature>
<sequence>MSLQIAAQLGSACLRNIQTMLLQFAFMSMALLICNRKSKEKKKNRVSQPKEVPIASNYKGSTIIPDVMPKNQIGAPCPAALPGSEVSVEPIWTDQISNKKNDATPVPPNNKKSSQKISKSKQELKVYPSQKSKKKSTDSRPSEIRSSMYPNKSKAVRTDRTPPSDSVEIPQVLQVESTQESISTKTEDDDDTCKNADSVKEDAIKSKSSRKSNVNCAKKKK</sequence>
<evidence type="ECO:0000313" key="2">
    <source>
        <dbReference type="EMBL" id="KAI1729357.1"/>
    </source>
</evidence>
<dbReference type="Proteomes" id="UP001201812">
    <property type="component" value="Unassembled WGS sequence"/>
</dbReference>
<keyword evidence="3" id="KW-1185">Reference proteome</keyword>
<dbReference type="EMBL" id="JAKKPZ010000001">
    <property type="protein sequence ID" value="KAI1729357.1"/>
    <property type="molecule type" value="Genomic_DNA"/>
</dbReference>
<feature type="region of interest" description="Disordered" evidence="1">
    <location>
        <begin position="96"/>
        <end position="221"/>
    </location>
</feature>